<dbReference type="InterPro" id="IPR006342">
    <property type="entry name" value="FkbM_mtfrase"/>
</dbReference>
<keyword evidence="2" id="KW-0489">Methyltransferase</keyword>
<evidence type="ECO:0000259" key="1">
    <source>
        <dbReference type="Pfam" id="PF05050"/>
    </source>
</evidence>
<name>A0A1H7AIC1_9BACT</name>
<dbReference type="PANTHER" id="PTHR36973:SF4">
    <property type="entry name" value="NODULATION PROTEIN"/>
    <property type="match status" value="1"/>
</dbReference>
<dbReference type="AlphaFoldDB" id="A0A1H7AIC1"/>
<accession>A0A1H7AIC1</accession>
<organism evidence="2 3">
    <name type="scientific">Cyclobacterium xiamenense</name>
    <dbReference type="NCBI Taxonomy" id="1297121"/>
    <lineage>
        <taxon>Bacteria</taxon>
        <taxon>Pseudomonadati</taxon>
        <taxon>Bacteroidota</taxon>
        <taxon>Cytophagia</taxon>
        <taxon>Cytophagales</taxon>
        <taxon>Cyclobacteriaceae</taxon>
        <taxon>Cyclobacterium</taxon>
    </lineage>
</organism>
<sequence length="254" mass="29633">MNFRRKIKRIFSTFGFEILSNKNEQFLRKNPFEVKRRLLRGIECPVIIDVGAFIGDITELYRELFPNSTIYSLEPFEETYSILKDRFRTDTKIRTYNAALAEKSETANFYVNKNLRTNSLLALDAETEINWPTSNLEHRKDALVHCYSFDDFSRAENIDRVHLLKIDAQGAEFLILKGAFDALKHRKVKIIYLEVLLKPTYKQQAKFQDILGYLADLDYSLYDVYNPSYAGDGSLRQIDVIFVARRFLENAVLA</sequence>
<proteinExistence type="predicted"/>
<dbReference type="Pfam" id="PF05050">
    <property type="entry name" value="Methyltransf_21"/>
    <property type="match status" value="1"/>
</dbReference>
<feature type="domain" description="Methyltransferase FkbM" evidence="1">
    <location>
        <begin position="49"/>
        <end position="220"/>
    </location>
</feature>
<dbReference type="EMBL" id="FNZH01000006">
    <property type="protein sequence ID" value="SEJ61812.1"/>
    <property type="molecule type" value="Genomic_DNA"/>
</dbReference>
<evidence type="ECO:0000313" key="3">
    <source>
        <dbReference type="Proteomes" id="UP000199403"/>
    </source>
</evidence>
<dbReference type="Proteomes" id="UP000199403">
    <property type="component" value="Unassembled WGS sequence"/>
</dbReference>
<dbReference type="GO" id="GO:0032259">
    <property type="term" value="P:methylation"/>
    <property type="evidence" value="ECO:0007669"/>
    <property type="project" value="UniProtKB-KW"/>
</dbReference>
<dbReference type="PANTHER" id="PTHR36973">
    <property type="entry name" value="SLL1456 PROTEIN-RELATED"/>
    <property type="match status" value="1"/>
</dbReference>
<dbReference type="NCBIfam" id="TIGR01444">
    <property type="entry name" value="fkbM_fam"/>
    <property type="match status" value="1"/>
</dbReference>
<evidence type="ECO:0000313" key="2">
    <source>
        <dbReference type="EMBL" id="SEJ61812.1"/>
    </source>
</evidence>
<dbReference type="STRING" id="1416801.SAMN05192553_106106"/>
<dbReference type="InterPro" id="IPR029063">
    <property type="entry name" value="SAM-dependent_MTases_sf"/>
</dbReference>
<keyword evidence="2" id="KW-0808">Transferase</keyword>
<protein>
    <submittedName>
        <fullName evidence="2">Methyltransferase, FkbM family</fullName>
    </submittedName>
</protein>
<dbReference type="InterPro" id="IPR053188">
    <property type="entry name" value="FkbM_Methyltransferase"/>
</dbReference>
<keyword evidence="3" id="KW-1185">Reference proteome</keyword>
<dbReference type="GO" id="GO:0008171">
    <property type="term" value="F:O-methyltransferase activity"/>
    <property type="evidence" value="ECO:0007669"/>
    <property type="project" value="TreeGrafter"/>
</dbReference>
<gene>
    <name evidence="2" type="ORF">SAMN05192553_106106</name>
</gene>
<dbReference type="Gene3D" id="3.40.50.150">
    <property type="entry name" value="Vaccinia Virus protein VP39"/>
    <property type="match status" value="1"/>
</dbReference>
<dbReference type="SUPFAM" id="SSF53335">
    <property type="entry name" value="S-adenosyl-L-methionine-dependent methyltransferases"/>
    <property type="match status" value="1"/>
</dbReference>
<reference evidence="3" key="1">
    <citation type="submission" date="2016-10" db="EMBL/GenBank/DDBJ databases">
        <authorList>
            <person name="Varghese N."/>
            <person name="Submissions S."/>
        </authorList>
    </citation>
    <scope>NUCLEOTIDE SEQUENCE [LARGE SCALE GENOMIC DNA]</scope>
    <source>
        <strain evidence="3">IBRC-M 10761</strain>
    </source>
</reference>